<sequence length="616" mass="69363">MSWLESLKSSTAARLVSEAAKEIFTESTAEIEDPVADLKNSQLRINELENLVSQFKSEIHNHQEEIADLNLCIESLELRVAQNQEESDVRLREKEERICELLAELNSRREEPEGECVSAKRLLSGNSFPLNHSDASNGNVINIEDSSYQLADDSEGKFLKAELSRKYEEIEALRKKLEQSREERCQEVAALHESNAARVARLQERLRYLEELQASTITTSQNLPSLDSSPLSDATVQTETPPPTVIPSTLIDVNIQTEQPQSVTRGSQTLAPVSPSSHESAIQTDEEHKSTKHQTALPSVDAVIQTDETYTEVTDVIQKEGEVSASNTRDDYNDEEDYAEMESKVARFERISDALSSAVSFLPPPPSESSASPMTWPPPQPEAQVAVLVAAEAASRQELMMTRDYIAQMLSQQCHSPHSDELSHILQETLTIYVKFCRGECTLSDFERIAEPLIKRDESYAELIEQLKVSPLEKSLNEICSQLETGRKLTMNIRSLNNPGVERLFKLLSREKKDPLREFLLTGRGRIDPADQKIVDRFNFLIKEAEYKKALCNSLLQLLENDITKLNMNDLDSDSIVIVKRVADTLSAKNRILNIFKGETIKNIRNRLKAIDIAKL</sequence>
<keyword evidence="1" id="KW-0175">Coiled coil</keyword>
<organism evidence="3 4">
    <name type="scientific">Hymenolepis diminuta</name>
    <name type="common">Rat tapeworm</name>
    <dbReference type="NCBI Taxonomy" id="6216"/>
    <lineage>
        <taxon>Eukaryota</taxon>
        <taxon>Metazoa</taxon>
        <taxon>Spiralia</taxon>
        <taxon>Lophotrochozoa</taxon>
        <taxon>Platyhelminthes</taxon>
        <taxon>Cestoda</taxon>
        <taxon>Eucestoda</taxon>
        <taxon>Cyclophyllidea</taxon>
        <taxon>Hymenolepididae</taxon>
        <taxon>Hymenolepis</taxon>
    </lineage>
</organism>
<feature type="compositionally biased region" description="Low complexity" evidence="2">
    <location>
        <begin position="223"/>
        <end position="233"/>
    </location>
</feature>
<feature type="coiled-coil region" evidence="1">
    <location>
        <begin position="38"/>
        <end position="86"/>
    </location>
</feature>
<protein>
    <submittedName>
        <fullName evidence="3">Uncharacterized protein</fullName>
    </submittedName>
</protein>
<dbReference type="AlphaFoldDB" id="A0A564YG21"/>
<name>A0A564YG21_HYMDI</name>
<evidence type="ECO:0000313" key="3">
    <source>
        <dbReference type="EMBL" id="VUZ46146.1"/>
    </source>
</evidence>
<proteinExistence type="predicted"/>
<accession>A0A564YG21</accession>
<keyword evidence="4" id="KW-1185">Reference proteome</keyword>
<feature type="compositionally biased region" description="Polar residues" evidence="2">
    <location>
        <begin position="254"/>
        <end position="283"/>
    </location>
</feature>
<feature type="non-terminal residue" evidence="3">
    <location>
        <position position="616"/>
    </location>
</feature>
<dbReference type="EMBL" id="CABIJS010000210">
    <property type="protein sequence ID" value="VUZ46146.1"/>
    <property type="molecule type" value="Genomic_DNA"/>
</dbReference>
<feature type="coiled-coil region" evidence="1">
    <location>
        <begin position="156"/>
        <end position="187"/>
    </location>
</feature>
<evidence type="ECO:0000256" key="1">
    <source>
        <dbReference type="SAM" id="Coils"/>
    </source>
</evidence>
<reference evidence="3 4" key="1">
    <citation type="submission" date="2019-07" db="EMBL/GenBank/DDBJ databases">
        <authorList>
            <person name="Jastrzebski P J."/>
            <person name="Paukszto L."/>
            <person name="Jastrzebski P J."/>
        </authorList>
    </citation>
    <scope>NUCLEOTIDE SEQUENCE [LARGE SCALE GENOMIC DNA]</scope>
    <source>
        <strain evidence="3 4">WMS-il1</strain>
    </source>
</reference>
<feature type="region of interest" description="Disordered" evidence="2">
    <location>
        <begin position="220"/>
        <end position="295"/>
    </location>
</feature>
<gene>
    <name evidence="3" type="ORF">WMSIL1_LOCUS5972</name>
</gene>
<evidence type="ECO:0000313" key="4">
    <source>
        <dbReference type="Proteomes" id="UP000321570"/>
    </source>
</evidence>
<evidence type="ECO:0000256" key="2">
    <source>
        <dbReference type="SAM" id="MobiDB-lite"/>
    </source>
</evidence>
<dbReference type="Proteomes" id="UP000321570">
    <property type="component" value="Unassembled WGS sequence"/>
</dbReference>